<feature type="transmembrane region" description="Helical" evidence="1">
    <location>
        <begin position="16"/>
        <end position="34"/>
    </location>
</feature>
<evidence type="ECO:0000313" key="3">
    <source>
        <dbReference type="Proteomes" id="UP001596413"/>
    </source>
</evidence>
<gene>
    <name evidence="2" type="ORF">ACFQLX_10015</name>
</gene>
<keyword evidence="3" id="KW-1185">Reference proteome</keyword>
<name>A0ABW2GCH2_9ACTN</name>
<organism evidence="2 3">
    <name type="scientific">Streptomyces polyrhachis</name>
    <dbReference type="NCBI Taxonomy" id="1282885"/>
    <lineage>
        <taxon>Bacteria</taxon>
        <taxon>Bacillati</taxon>
        <taxon>Actinomycetota</taxon>
        <taxon>Actinomycetes</taxon>
        <taxon>Kitasatosporales</taxon>
        <taxon>Streptomycetaceae</taxon>
        <taxon>Streptomyces</taxon>
    </lineage>
</organism>
<evidence type="ECO:0000313" key="2">
    <source>
        <dbReference type="EMBL" id="MFC7218499.1"/>
    </source>
</evidence>
<accession>A0ABW2GCH2</accession>
<keyword evidence="1" id="KW-0472">Membrane</keyword>
<keyword evidence="1" id="KW-1133">Transmembrane helix</keyword>
<feature type="transmembrane region" description="Helical" evidence="1">
    <location>
        <begin position="41"/>
        <end position="64"/>
    </location>
</feature>
<comment type="caution">
    <text evidence="2">The sequence shown here is derived from an EMBL/GenBank/DDBJ whole genome shotgun (WGS) entry which is preliminary data.</text>
</comment>
<reference evidence="3" key="1">
    <citation type="journal article" date="2019" name="Int. J. Syst. Evol. Microbiol.">
        <title>The Global Catalogue of Microorganisms (GCM) 10K type strain sequencing project: providing services to taxonomists for standard genome sequencing and annotation.</title>
        <authorList>
            <consortium name="The Broad Institute Genomics Platform"/>
            <consortium name="The Broad Institute Genome Sequencing Center for Infectious Disease"/>
            <person name="Wu L."/>
            <person name="Ma J."/>
        </authorList>
    </citation>
    <scope>NUCLEOTIDE SEQUENCE [LARGE SCALE GENOMIC DNA]</scope>
    <source>
        <strain evidence="3">CGMCC 1.13681</strain>
    </source>
</reference>
<dbReference type="Proteomes" id="UP001596413">
    <property type="component" value="Unassembled WGS sequence"/>
</dbReference>
<proteinExistence type="predicted"/>
<sequence>MPRPAVARQAAPTAAQFAYGTLTVVCTATALLLLTQARSQLAVLAICLAALAAGVLAAVAAPLARRTRAALPAPAVLPRVSAPERAVVGQDAA</sequence>
<dbReference type="EMBL" id="JBHSZO010000012">
    <property type="protein sequence ID" value="MFC7218499.1"/>
    <property type="molecule type" value="Genomic_DNA"/>
</dbReference>
<evidence type="ECO:0000256" key="1">
    <source>
        <dbReference type="SAM" id="Phobius"/>
    </source>
</evidence>
<protein>
    <submittedName>
        <fullName evidence="2">Uncharacterized protein</fullName>
    </submittedName>
</protein>
<dbReference type="RefSeq" id="WP_386413860.1">
    <property type="nucleotide sequence ID" value="NZ_JBHSZO010000012.1"/>
</dbReference>
<keyword evidence="1" id="KW-0812">Transmembrane</keyword>